<dbReference type="SUPFAM" id="SSF74982">
    <property type="entry name" value="Small protein B (SmpB)"/>
    <property type="match status" value="1"/>
</dbReference>
<dbReference type="Gene3D" id="2.40.280.10">
    <property type="match status" value="1"/>
</dbReference>
<dbReference type="NCBIfam" id="NF003843">
    <property type="entry name" value="PRK05422.1"/>
    <property type="match status" value="1"/>
</dbReference>
<dbReference type="GO" id="GO:0070929">
    <property type="term" value="P:trans-translation"/>
    <property type="evidence" value="ECO:0007669"/>
    <property type="project" value="UniProtKB-UniRule"/>
</dbReference>
<dbReference type="PROSITE" id="PS01317">
    <property type="entry name" value="SSRP"/>
    <property type="match status" value="1"/>
</dbReference>
<dbReference type="InterPro" id="IPR023620">
    <property type="entry name" value="SmpB"/>
</dbReference>
<dbReference type="PANTHER" id="PTHR30308">
    <property type="entry name" value="TMRNA-BINDING COMPONENT OF TRANS-TRANSLATION TAGGING COMPLEX"/>
    <property type="match status" value="1"/>
</dbReference>
<dbReference type="HAMAP" id="MF_00023">
    <property type="entry name" value="SmpB"/>
    <property type="match status" value="1"/>
</dbReference>
<proteinExistence type="inferred from homology"/>
<protein>
    <recommendedName>
        <fullName evidence="3">SsrA-binding protein</fullName>
    </recommendedName>
    <alternativeName>
        <fullName evidence="3">Small protein B</fullName>
    </alternativeName>
</protein>
<feature type="compositionally biased region" description="Basic and acidic residues" evidence="4">
    <location>
        <begin position="133"/>
        <end position="154"/>
    </location>
</feature>
<evidence type="ECO:0000313" key="5">
    <source>
        <dbReference type="EMBL" id="AZB72966.1"/>
    </source>
</evidence>
<name>A0AAN1QPG4_SYNEL</name>
<organism evidence="5 6">
    <name type="scientific">Synechococcus elongatus PCC 11801</name>
    <dbReference type="NCBI Taxonomy" id="2219813"/>
    <lineage>
        <taxon>Bacteria</taxon>
        <taxon>Bacillati</taxon>
        <taxon>Cyanobacteriota</taxon>
        <taxon>Cyanophyceae</taxon>
        <taxon>Synechococcales</taxon>
        <taxon>Synechococcaceae</taxon>
        <taxon>Synechococcus</taxon>
    </lineage>
</organism>
<gene>
    <name evidence="3 5" type="primary">smpB</name>
    <name evidence="5" type="ORF">DOP62_09745</name>
</gene>
<feature type="region of interest" description="Disordered" evidence="4">
    <location>
        <begin position="130"/>
        <end position="154"/>
    </location>
</feature>
<keyword evidence="1 3" id="KW-0963">Cytoplasm</keyword>
<dbReference type="GO" id="GO:0005829">
    <property type="term" value="C:cytosol"/>
    <property type="evidence" value="ECO:0007669"/>
    <property type="project" value="TreeGrafter"/>
</dbReference>
<dbReference type="InterPro" id="IPR020081">
    <property type="entry name" value="SsrA-bd_prot_CS"/>
</dbReference>
<keyword evidence="2 3" id="KW-0694">RNA-binding</keyword>
<dbReference type="GO" id="GO:0003723">
    <property type="term" value="F:RNA binding"/>
    <property type="evidence" value="ECO:0007669"/>
    <property type="project" value="UniProtKB-UniRule"/>
</dbReference>
<evidence type="ECO:0000313" key="6">
    <source>
        <dbReference type="Proteomes" id="UP000267249"/>
    </source>
</evidence>
<dbReference type="Pfam" id="PF01668">
    <property type="entry name" value="SmpB"/>
    <property type="match status" value="1"/>
</dbReference>
<dbReference type="InterPro" id="IPR000037">
    <property type="entry name" value="SsrA-bd_prot"/>
</dbReference>
<dbReference type="RefSeq" id="WP_208673325.1">
    <property type="nucleotide sequence ID" value="NZ_CP030139.2"/>
</dbReference>
<evidence type="ECO:0000256" key="3">
    <source>
        <dbReference type="HAMAP-Rule" id="MF_00023"/>
    </source>
</evidence>
<dbReference type="PANTHER" id="PTHR30308:SF2">
    <property type="entry name" value="SSRA-BINDING PROTEIN"/>
    <property type="match status" value="1"/>
</dbReference>
<dbReference type="AlphaFoldDB" id="A0AAN1QPG4"/>
<dbReference type="CDD" id="cd09294">
    <property type="entry name" value="SmpB"/>
    <property type="match status" value="1"/>
</dbReference>
<sequence>MADSGGIKVLSENRQARFQYEILETFEAGIELLGTEVKSIRAGRVNLRDGFALVRNGEVWLHNVHISPHLQASTYYNHDPLRTRKLLLHREEIRKLIGKVEQKGLTLVPLKMYLKQGWVKVTLGLGRGKKLHDKRDTERRRQDERDIQRAIKRT</sequence>
<reference evidence="5 6" key="1">
    <citation type="journal article" date="2018" name="Sci. Rep.">
        <title>Genome Features and Biochemical Characteristics of a Robust, Fast Growing and Naturally Transformable Cyanobacterium Synechococcus elongatus PCC 11801 Isolated from India.</title>
        <authorList>
            <person name="Jaiswal D."/>
            <person name="Sengupta A."/>
            <person name="Sohoni S."/>
            <person name="Sengupta S."/>
            <person name="Phadnavis A.G."/>
            <person name="Pakrasi H.B."/>
            <person name="Wangikar P.P."/>
        </authorList>
    </citation>
    <scope>NUCLEOTIDE SEQUENCE [LARGE SCALE GENOMIC DNA]</scope>
    <source>
        <strain evidence="5 6">PCC 11801</strain>
    </source>
</reference>
<dbReference type="NCBIfam" id="TIGR00086">
    <property type="entry name" value="smpB"/>
    <property type="match status" value="1"/>
</dbReference>
<evidence type="ECO:0000256" key="4">
    <source>
        <dbReference type="SAM" id="MobiDB-lite"/>
    </source>
</evidence>
<comment type="subcellular location">
    <subcellularLocation>
        <location evidence="3">Cytoplasm</location>
    </subcellularLocation>
    <text evidence="3">The tmRNA-SmpB complex associates with stalled 70S ribosomes.</text>
</comment>
<comment type="similarity">
    <text evidence="3">Belongs to the SmpB family.</text>
</comment>
<evidence type="ECO:0000256" key="1">
    <source>
        <dbReference type="ARBA" id="ARBA00022490"/>
    </source>
</evidence>
<dbReference type="EMBL" id="CP030139">
    <property type="protein sequence ID" value="AZB72966.1"/>
    <property type="molecule type" value="Genomic_DNA"/>
</dbReference>
<evidence type="ECO:0000256" key="2">
    <source>
        <dbReference type="ARBA" id="ARBA00022884"/>
    </source>
</evidence>
<accession>A0AAN1QPG4</accession>
<dbReference type="GO" id="GO:0070930">
    <property type="term" value="P:trans-translation-dependent protein tagging"/>
    <property type="evidence" value="ECO:0007669"/>
    <property type="project" value="TreeGrafter"/>
</dbReference>
<dbReference type="Proteomes" id="UP000267249">
    <property type="component" value="Chromosome"/>
</dbReference>
<comment type="function">
    <text evidence="3">Required for rescue of stalled ribosomes mediated by trans-translation. Binds to transfer-messenger RNA (tmRNA), required for stable association of tmRNA with ribosomes. tmRNA and SmpB together mimic tRNA shape, replacing the anticodon stem-loop with SmpB. tmRNA is encoded by the ssrA gene; the 2 termini fold to resemble tRNA(Ala) and it encodes a 'tag peptide', a short internal open reading frame. During trans-translation Ala-aminoacylated tmRNA acts like a tRNA, entering the A-site of stalled ribosomes, displacing the stalled mRNA. The ribosome then switches to translate the ORF on the tmRNA; the nascent peptide is terminated with the 'tag peptide' encoded by the tmRNA and targeted for degradation. The ribosome is freed to recommence translation, which seems to be the essential function of trans-translation.</text>
</comment>